<proteinExistence type="predicted"/>
<evidence type="ECO:0000313" key="1">
    <source>
        <dbReference type="EMBL" id="ERK62220.1"/>
    </source>
</evidence>
<sequence length="40" mass="4852">MISRTFNSGRKAYPFQTRLNNMADMKRNRIFRGFPVLFRI</sequence>
<dbReference type="AlphaFoldDB" id="U2QH42"/>
<gene>
    <name evidence="1" type="ORF">HMPREF0682_1268</name>
</gene>
<organism evidence="1 2">
    <name type="scientific">Propionibacterium acidifaciens F0233</name>
    <dbReference type="NCBI Taxonomy" id="553198"/>
    <lineage>
        <taxon>Bacteria</taxon>
        <taxon>Bacillati</taxon>
        <taxon>Actinomycetota</taxon>
        <taxon>Actinomycetes</taxon>
        <taxon>Propionibacteriales</taxon>
        <taxon>Propionibacteriaceae</taxon>
        <taxon>Propionibacterium</taxon>
    </lineage>
</organism>
<protein>
    <submittedName>
        <fullName evidence="1">Uncharacterized protein</fullName>
    </submittedName>
</protein>
<evidence type="ECO:0000313" key="2">
    <source>
        <dbReference type="Proteomes" id="UP000017052"/>
    </source>
</evidence>
<accession>U2QH42</accession>
<dbReference type="EMBL" id="ACVN02000033">
    <property type="protein sequence ID" value="ERK62220.1"/>
    <property type="molecule type" value="Genomic_DNA"/>
</dbReference>
<comment type="caution">
    <text evidence="1">The sequence shown here is derived from an EMBL/GenBank/DDBJ whole genome shotgun (WGS) entry which is preliminary data.</text>
</comment>
<name>U2QH42_9ACTN</name>
<keyword evidence="2" id="KW-1185">Reference proteome</keyword>
<dbReference type="Proteomes" id="UP000017052">
    <property type="component" value="Unassembled WGS sequence"/>
</dbReference>
<reference evidence="1" key="1">
    <citation type="submission" date="2013-08" db="EMBL/GenBank/DDBJ databases">
        <authorList>
            <person name="Durkin A.S."/>
            <person name="Haft D.R."/>
            <person name="McCorrison J."/>
            <person name="Torralba M."/>
            <person name="Gillis M."/>
            <person name="Haft D.H."/>
            <person name="Methe B."/>
            <person name="Sutton G."/>
            <person name="Nelson K.E."/>
        </authorList>
    </citation>
    <scope>NUCLEOTIDE SEQUENCE [LARGE SCALE GENOMIC DNA]</scope>
    <source>
        <strain evidence="1">F0233</strain>
    </source>
</reference>